<sequence>MANNLLKKLGENQFVKVCGAFDVMSAKLAEMNGFDAIWASGFGISSARALPDAGIITMTELLDAVTFMSDACNIPVIADCDTGYGGPNNVAHLVRKFEKVGIGGICIEDKTFPKQNSLFKDGKQVLISKRDFVAKLVAAKNAKKSDDFMIIGRVEALIADMGIEEALDRAGAYEKAGADVIFVHSRKESPDEIFEFLKRWDGKIPIMIVPTAFPTVTLDELKSHGVGMVVFAHQTTLAAFAAIADVVKQLSKISSLSELNTKMASMEDLFKLQGMQKINDHESFVEEEIKKL</sequence>
<dbReference type="EMBL" id="UINC01065522">
    <property type="protein sequence ID" value="SVB95285.1"/>
    <property type="molecule type" value="Genomic_DNA"/>
</dbReference>
<dbReference type="InterPro" id="IPR039556">
    <property type="entry name" value="ICL/PEPM"/>
</dbReference>
<dbReference type="InterPro" id="IPR040442">
    <property type="entry name" value="Pyrv_kinase-like_dom_sf"/>
</dbReference>
<dbReference type="CDD" id="cd00377">
    <property type="entry name" value="ICL_PEPM"/>
    <property type="match status" value="1"/>
</dbReference>
<evidence type="ECO:0008006" key="3">
    <source>
        <dbReference type="Google" id="ProtNLM"/>
    </source>
</evidence>
<reference evidence="2" key="1">
    <citation type="submission" date="2018-05" db="EMBL/GenBank/DDBJ databases">
        <authorList>
            <person name="Lanie J.A."/>
            <person name="Ng W.-L."/>
            <person name="Kazmierczak K.M."/>
            <person name="Andrzejewski T.M."/>
            <person name="Davidsen T.M."/>
            <person name="Wayne K.J."/>
            <person name="Tettelin H."/>
            <person name="Glass J.I."/>
            <person name="Rusch D."/>
            <person name="Podicherti R."/>
            <person name="Tsui H.-C.T."/>
            <person name="Winkler M.E."/>
        </authorList>
    </citation>
    <scope>NUCLEOTIDE SEQUENCE</scope>
</reference>
<evidence type="ECO:0000313" key="2">
    <source>
        <dbReference type="EMBL" id="SVB95285.1"/>
    </source>
</evidence>
<proteinExistence type="inferred from homology"/>
<dbReference type="GO" id="GO:0003824">
    <property type="term" value="F:catalytic activity"/>
    <property type="evidence" value="ECO:0007669"/>
    <property type="project" value="InterPro"/>
</dbReference>
<comment type="similarity">
    <text evidence="1">Belongs to the isocitrate lyase/PEP mutase superfamily. PEP mutase family.</text>
</comment>
<accession>A0A382I7C4</accession>
<dbReference type="PANTHER" id="PTHR42905:SF7">
    <property type="entry name" value="PHOSPHOENOLPYRUVATE PHOSPHOMUTASE"/>
    <property type="match status" value="1"/>
</dbReference>
<evidence type="ECO:0000256" key="1">
    <source>
        <dbReference type="ARBA" id="ARBA00038455"/>
    </source>
</evidence>
<gene>
    <name evidence="2" type="ORF">METZ01_LOCUS248139</name>
</gene>
<protein>
    <recommendedName>
        <fullName evidence="3">Phosphoenolpyruvate phosphomutase</fullName>
    </recommendedName>
</protein>
<feature type="non-terminal residue" evidence="2">
    <location>
        <position position="292"/>
    </location>
</feature>
<dbReference type="InterPro" id="IPR015813">
    <property type="entry name" value="Pyrv/PenolPyrv_kinase-like_dom"/>
</dbReference>
<dbReference type="Gene3D" id="3.20.20.60">
    <property type="entry name" value="Phosphoenolpyruvate-binding domains"/>
    <property type="match status" value="1"/>
</dbReference>
<name>A0A382I7C4_9ZZZZ</name>
<dbReference type="Pfam" id="PF13714">
    <property type="entry name" value="PEP_mutase"/>
    <property type="match status" value="1"/>
</dbReference>
<dbReference type="SUPFAM" id="SSF51621">
    <property type="entry name" value="Phosphoenolpyruvate/pyruvate domain"/>
    <property type="match status" value="1"/>
</dbReference>
<dbReference type="AlphaFoldDB" id="A0A382I7C4"/>
<dbReference type="PANTHER" id="PTHR42905">
    <property type="entry name" value="PHOSPHOENOLPYRUVATE CARBOXYLASE"/>
    <property type="match status" value="1"/>
</dbReference>
<organism evidence="2">
    <name type="scientific">marine metagenome</name>
    <dbReference type="NCBI Taxonomy" id="408172"/>
    <lineage>
        <taxon>unclassified sequences</taxon>
        <taxon>metagenomes</taxon>
        <taxon>ecological metagenomes</taxon>
    </lineage>
</organism>